<proteinExistence type="predicted"/>
<protein>
    <recommendedName>
        <fullName evidence="3">PilN family type IVB pilus formation outer membrane protein</fullName>
    </recommendedName>
</protein>
<name>A0A8B0SQJ1_SALET</name>
<feature type="signal peptide" evidence="1">
    <location>
        <begin position="1"/>
        <end position="26"/>
    </location>
</feature>
<dbReference type="EMBL" id="MW881230">
    <property type="protein sequence ID" value="QTX13506.1"/>
    <property type="molecule type" value="Genomic_DNA"/>
</dbReference>
<accession>A0A8B0SQJ1</accession>
<keyword evidence="2" id="KW-0614">Plasmid</keyword>
<keyword evidence="1" id="KW-0732">Signal</keyword>
<geneLocation type="plasmid" evidence="2">
    <name>pSa42-TC5-96K</name>
</geneLocation>
<reference evidence="2" key="1">
    <citation type="submission" date="2021-04" db="EMBL/GenBank/DDBJ databases">
        <authorList>
            <person name="Chen K."/>
        </authorList>
    </citation>
    <scope>NUCLEOTIDE SEQUENCE</scope>
    <source>
        <strain evidence="2">Sa42</strain>
        <plasmid evidence="2">pSa42-TC5-96K</plasmid>
    </source>
</reference>
<evidence type="ECO:0008006" key="3">
    <source>
        <dbReference type="Google" id="ProtNLM"/>
    </source>
</evidence>
<evidence type="ECO:0000313" key="2">
    <source>
        <dbReference type="EMBL" id="QTX13506.1"/>
    </source>
</evidence>
<dbReference type="AlphaFoldDB" id="A0A8B0SQJ1"/>
<organism evidence="2">
    <name type="scientific">Salmonella enterica subsp. enterica serovar Meleagridis</name>
    <dbReference type="NCBI Taxonomy" id="486999"/>
    <lineage>
        <taxon>Bacteria</taxon>
        <taxon>Pseudomonadati</taxon>
        <taxon>Pseudomonadota</taxon>
        <taxon>Gammaproteobacteria</taxon>
        <taxon>Enterobacterales</taxon>
        <taxon>Enterobacteriaceae</taxon>
        <taxon>Salmonella</taxon>
    </lineage>
</organism>
<sequence>MKKSHQRSMKLAVLPCMIAVALSISGCTFSEINKMQKKAQEDSAHAREKVSALSARKSQALTWLDNQWINPVPVAQVSREKRNDEARALLNLRQRPQEEDLGHGTAILLPLSASRQSRHFPLTRAASSALREGATHRMERL</sequence>
<evidence type="ECO:0000256" key="1">
    <source>
        <dbReference type="SAM" id="SignalP"/>
    </source>
</evidence>
<feature type="chain" id="PRO_5032298016" description="PilN family type IVB pilus formation outer membrane protein" evidence="1">
    <location>
        <begin position="27"/>
        <end position="141"/>
    </location>
</feature>
<gene>
    <name evidence="2" type="ORF">GNKKMDEE_00098</name>
</gene>